<evidence type="ECO:0000313" key="1">
    <source>
        <dbReference type="EMBL" id="QIX22677.1"/>
    </source>
</evidence>
<organism evidence="1 2">
    <name type="scientific">Agrobacterium pusense</name>
    <dbReference type="NCBI Taxonomy" id="648995"/>
    <lineage>
        <taxon>Bacteria</taxon>
        <taxon>Pseudomonadati</taxon>
        <taxon>Pseudomonadota</taxon>
        <taxon>Alphaproteobacteria</taxon>
        <taxon>Hyphomicrobiales</taxon>
        <taxon>Rhizobiaceae</taxon>
        <taxon>Rhizobium/Agrobacterium group</taxon>
        <taxon>Agrobacterium</taxon>
    </lineage>
</organism>
<accession>A0A1L9CIK8</accession>
<dbReference type="Pfam" id="PF08808">
    <property type="entry name" value="RES"/>
    <property type="match status" value="1"/>
</dbReference>
<reference evidence="1 2" key="1">
    <citation type="submission" date="2020-04" db="EMBL/GenBank/DDBJ databases">
        <title>FDA dAtabase for Regulatory Grade micrObial Sequences (FDA-ARGOS): Supporting development and validation of Infectious Disease Dx tests.</title>
        <authorList>
            <person name="Sciortino C."/>
            <person name="Tallon L."/>
            <person name="Sadzewicz L."/>
            <person name="Vavikolanu K."/>
            <person name="Mehta A."/>
            <person name="Aluvathingal J."/>
            <person name="Nadendla S."/>
            <person name="Nandy P."/>
            <person name="Geyer C."/>
            <person name="Yan Y."/>
            <person name="Sichtig H."/>
        </authorList>
    </citation>
    <scope>NUCLEOTIDE SEQUENCE [LARGE SCALE GENOMIC DNA]</scope>
    <source>
        <strain evidence="1 2">FDAARGOS_633</strain>
    </source>
</reference>
<proteinExistence type="predicted"/>
<gene>
    <name evidence="1" type="ORF">FOB41_16770</name>
</gene>
<name>A0A1L9CIK8_9HYPH</name>
<dbReference type="Proteomes" id="UP000500870">
    <property type="component" value="Chromosome 1"/>
</dbReference>
<dbReference type="InterPro" id="IPR014914">
    <property type="entry name" value="RES_dom"/>
</dbReference>
<dbReference type="SMART" id="SM00953">
    <property type="entry name" value="RES"/>
    <property type="match status" value="1"/>
</dbReference>
<dbReference type="AlphaFoldDB" id="A0A1L9CIK8"/>
<sequence length="253" mass="27878">MSSPIWTPDALLSEKRAAAGKYWRLVEAQHQVSTMKLVDTVEEQSLLEDILEASKRPFPPECAGFDYLLATPFRYGAAYPHGSRFRRAGYTEGVYYAAAKVETALAEMAFYRLLFYAESPGTPLPANPADYSAFAARVATDAALDLTEPALNRDEALWTDPTNYEACQTLADQARLARIEAILYRSVRDPAGGLNIAILSPKAFAEKSPVERMSWRIHLSKTGVQALCEFPMRRTGFSAADFAGDPRLASLLG</sequence>
<dbReference type="RefSeq" id="WP_004440518.1">
    <property type="nucleotide sequence ID" value="NZ_CP048584.1"/>
</dbReference>
<protein>
    <submittedName>
        <fullName evidence="1">RES family NAD+ phosphorylase</fullName>
    </submittedName>
</protein>
<evidence type="ECO:0000313" key="2">
    <source>
        <dbReference type="Proteomes" id="UP000500870"/>
    </source>
</evidence>
<dbReference type="EMBL" id="CP050898">
    <property type="protein sequence ID" value="QIX22677.1"/>
    <property type="molecule type" value="Genomic_DNA"/>
</dbReference>